<evidence type="ECO:0000313" key="1">
    <source>
        <dbReference type="EMBL" id="KAK1134560.1"/>
    </source>
</evidence>
<keyword evidence="2" id="KW-1185">Reference proteome</keyword>
<dbReference type="EMBL" id="JAHYIQ010000002">
    <property type="protein sequence ID" value="KAK1134560.1"/>
    <property type="molecule type" value="Genomic_DNA"/>
</dbReference>
<accession>A0AA40GBG5</accession>
<dbReference type="Proteomes" id="UP001177670">
    <property type="component" value="Unassembled WGS sequence"/>
</dbReference>
<protein>
    <submittedName>
        <fullName evidence="1">Uncharacterized protein</fullName>
    </submittedName>
</protein>
<dbReference type="AlphaFoldDB" id="A0AA40GBG5"/>
<name>A0AA40GBG5_9HYME</name>
<feature type="non-terminal residue" evidence="1">
    <location>
        <position position="122"/>
    </location>
</feature>
<evidence type="ECO:0000313" key="2">
    <source>
        <dbReference type="Proteomes" id="UP001177670"/>
    </source>
</evidence>
<reference evidence="1" key="1">
    <citation type="submission" date="2021-10" db="EMBL/GenBank/DDBJ databases">
        <title>Melipona bicolor Genome sequencing and assembly.</title>
        <authorList>
            <person name="Araujo N.S."/>
            <person name="Arias M.C."/>
        </authorList>
    </citation>
    <scope>NUCLEOTIDE SEQUENCE</scope>
    <source>
        <strain evidence="1">USP_2M_L1-L4_2017</strain>
        <tissue evidence="1">Whole body</tissue>
    </source>
</reference>
<comment type="caution">
    <text evidence="1">The sequence shown here is derived from an EMBL/GenBank/DDBJ whole genome shotgun (WGS) entry which is preliminary data.</text>
</comment>
<organism evidence="1 2">
    <name type="scientific">Melipona bicolor</name>
    <dbReference type="NCBI Taxonomy" id="60889"/>
    <lineage>
        <taxon>Eukaryota</taxon>
        <taxon>Metazoa</taxon>
        <taxon>Ecdysozoa</taxon>
        <taxon>Arthropoda</taxon>
        <taxon>Hexapoda</taxon>
        <taxon>Insecta</taxon>
        <taxon>Pterygota</taxon>
        <taxon>Neoptera</taxon>
        <taxon>Endopterygota</taxon>
        <taxon>Hymenoptera</taxon>
        <taxon>Apocrita</taxon>
        <taxon>Aculeata</taxon>
        <taxon>Apoidea</taxon>
        <taxon>Anthophila</taxon>
        <taxon>Apidae</taxon>
        <taxon>Melipona</taxon>
    </lineage>
</organism>
<proteinExistence type="predicted"/>
<gene>
    <name evidence="1" type="ORF">K0M31_007342</name>
</gene>
<sequence>MELRQRYVTGVGKKPRSDEELALFMDQTGRLRGWKGDPPVPCILLSQLWLRTLPLNQPLAGRCSMFASIETSILSDLPESRGCEISALDKVHKAPATANRFNEKRNIDFGQRRQPCGIFTRP</sequence>